<reference evidence="6 7" key="1">
    <citation type="submission" date="2018-05" db="EMBL/GenBank/DDBJ databases">
        <title>Genomic Encyclopedia of Type Strains, Phase IV (KMG-IV): sequencing the most valuable type-strain genomes for metagenomic binning, comparative biology and taxonomic classification.</title>
        <authorList>
            <person name="Goeker M."/>
        </authorList>
    </citation>
    <scope>NUCLEOTIDE SEQUENCE [LARGE SCALE GENOMIC DNA]</scope>
    <source>
        <strain evidence="6 7">DSM 6462</strain>
    </source>
</reference>
<dbReference type="SUPFAM" id="SSF53187">
    <property type="entry name" value="Zn-dependent exopeptidases"/>
    <property type="match status" value="1"/>
</dbReference>
<dbReference type="AlphaFoldDB" id="A0A2V3U848"/>
<dbReference type="GO" id="GO:0046872">
    <property type="term" value="F:metal ion binding"/>
    <property type="evidence" value="ECO:0007669"/>
    <property type="project" value="UniProtKB-KW"/>
</dbReference>
<evidence type="ECO:0000256" key="2">
    <source>
        <dbReference type="ARBA" id="ARBA00022723"/>
    </source>
</evidence>
<dbReference type="GO" id="GO:0016811">
    <property type="term" value="F:hydrolase activity, acting on carbon-nitrogen (but not peptide) bonds, in linear amides"/>
    <property type="evidence" value="ECO:0007669"/>
    <property type="project" value="InterPro"/>
</dbReference>
<evidence type="ECO:0000313" key="6">
    <source>
        <dbReference type="EMBL" id="PXW59985.1"/>
    </source>
</evidence>
<comment type="cofactor">
    <cofactor evidence="1">
        <name>Zn(2+)</name>
        <dbReference type="ChEBI" id="CHEBI:29105"/>
    </cofactor>
</comment>
<evidence type="ECO:0000256" key="1">
    <source>
        <dbReference type="ARBA" id="ARBA00001947"/>
    </source>
</evidence>
<dbReference type="RefSeq" id="WP_110374348.1">
    <property type="nucleotide sequence ID" value="NZ_JAHBRY010000001.1"/>
</dbReference>
<organism evidence="6 7">
    <name type="scientific">Chelatococcus asaccharovorans</name>
    <dbReference type="NCBI Taxonomy" id="28210"/>
    <lineage>
        <taxon>Bacteria</taxon>
        <taxon>Pseudomonadati</taxon>
        <taxon>Pseudomonadota</taxon>
        <taxon>Alphaproteobacteria</taxon>
        <taxon>Hyphomicrobiales</taxon>
        <taxon>Chelatococcaceae</taxon>
        <taxon>Chelatococcus</taxon>
    </lineage>
</organism>
<dbReference type="GO" id="GO:0016788">
    <property type="term" value="F:hydrolase activity, acting on ester bonds"/>
    <property type="evidence" value="ECO:0007669"/>
    <property type="project" value="InterPro"/>
</dbReference>
<gene>
    <name evidence="6" type="ORF">C7450_10435</name>
</gene>
<accession>A0A2V3U848</accession>
<evidence type="ECO:0000259" key="5">
    <source>
        <dbReference type="Pfam" id="PF24827"/>
    </source>
</evidence>
<dbReference type="EMBL" id="QJJK01000004">
    <property type="protein sequence ID" value="PXW59985.1"/>
    <property type="molecule type" value="Genomic_DNA"/>
</dbReference>
<dbReference type="Proteomes" id="UP000248021">
    <property type="component" value="Unassembled WGS sequence"/>
</dbReference>
<keyword evidence="4" id="KW-0862">Zinc</keyword>
<comment type="caution">
    <text evidence="6">The sequence shown here is derived from an EMBL/GenBank/DDBJ whole genome shotgun (WGS) entry which is preliminary data.</text>
</comment>
<dbReference type="PIRSF" id="PIRSF039012">
    <property type="entry name" value="ASP"/>
    <property type="match status" value="1"/>
</dbReference>
<dbReference type="InterPro" id="IPR043795">
    <property type="entry name" value="N-alpha-Ac-DABA-like"/>
</dbReference>
<dbReference type="OrthoDB" id="9782876at2"/>
<keyword evidence="2" id="KW-0479">Metal-binding</keyword>
<dbReference type="InterPro" id="IPR055438">
    <property type="entry name" value="AstE_AspA_cat"/>
</dbReference>
<dbReference type="PANTHER" id="PTHR37326:SF1">
    <property type="entry name" value="BLL3975 PROTEIN"/>
    <property type="match status" value="1"/>
</dbReference>
<keyword evidence="7" id="KW-1185">Reference proteome</keyword>
<name>A0A2V3U848_9HYPH</name>
<feature type="domain" description="Succinylglutamate desuccinylase/Aspartoacylase catalytic" evidence="5">
    <location>
        <begin position="53"/>
        <end position="240"/>
    </location>
</feature>
<sequence>MSTPSGASVGPARLDIPLDQPGRHVGALRLPWSHDRSAYGQIVIPVVVINGGPGPTALCTGGVHGDEYEGPIVLGALARELAPGDINGRLIIVPTANPPAAQAGRRTSPIDGGNLARLFPGEANGGPTSQIAEGITRLLLPAADYLLDFHSGGSTLDYLPCAFGRLPTDRALAARVLDLLAAFGAPVTAVVKRPEAKGTLVAAALDAGVAAMATELGGSGGVTRQTVAIAADGLRRALGHMGILPGDAALARAPDAPSTRLLAVAGEHFLRAPGRGLFEPAFMLGDRVAAGDVAGWLSDPERPDRAPEPVHFAAAGLVICRRVPALAEPGDVLVHLGEDTTREALIDGI</sequence>
<dbReference type="CDD" id="cd06252">
    <property type="entry name" value="M14_ASTE_ASPA-like"/>
    <property type="match status" value="1"/>
</dbReference>
<dbReference type="Gene3D" id="3.40.630.10">
    <property type="entry name" value="Zn peptidases"/>
    <property type="match status" value="1"/>
</dbReference>
<keyword evidence="3" id="KW-0378">Hydrolase</keyword>
<proteinExistence type="predicted"/>
<dbReference type="Pfam" id="PF24827">
    <property type="entry name" value="AstE_AspA_cat"/>
    <property type="match status" value="1"/>
</dbReference>
<evidence type="ECO:0000256" key="4">
    <source>
        <dbReference type="ARBA" id="ARBA00022833"/>
    </source>
</evidence>
<evidence type="ECO:0000313" key="7">
    <source>
        <dbReference type="Proteomes" id="UP000248021"/>
    </source>
</evidence>
<evidence type="ECO:0000256" key="3">
    <source>
        <dbReference type="ARBA" id="ARBA00022801"/>
    </source>
</evidence>
<dbReference type="PANTHER" id="PTHR37326">
    <property type="entry name" value="BLL3975 PROTEIN"/>
    <property type="match status" value="1"/>
</dbReference>
<dbReference type="InterPro" id="IPR053138">
    <property type="entry name" value="N-alpha-Ac-DABA_deacetylase"/>
</dbReference>
<protein>
    <recommendedName>
        <fullName evidence="5">Succinylglutamate desuccinylase/Aspartoacylase catalytic domain-containing protein</fullName>
    </recommendedName>
</protein>